<evidence type="ECO:0000313" key="11">
    <source>
        <dbReference type="Proteomes" id="UP001594288"/>
    </source>
</evidence>
<dbReference type="InterPro" id="IPR048466">
    <property type="entry name" value="DNA_pol3_delta-like_C"/>
</dbReference>
<dbReference type="Proteomes" id="UP001594288">
    <property type="component" value="Unassembled WGS sequence"/>
</dbReference>
<sequence length="164" mass="18075">GEMIEFARLSDDGLRNWVIERFTEEGKEAARDVAEALIDLKGYDLRTLDSEIAKAVTYVGESPRVTPRDLEVLVGRSRTEQAFELISSVLAQNVGEALEILKDLLDTNQSPISMIYRLSSAARGLALLHRREREVEPQLKLPPVPGSGTAQVYRVGGGQGNRQG</sequence>
<keyword evidence="11" id="KW-1185">Reference proteome</keyword>
<evidence type="ECO:0000313" key="10">
    <source>
        <dbReference type="EMBL" id="MFC1800245.1"/>
    </source>
</evidence>
<evidence type="ECO:0000256" key="2">
    <source>
        <dbReference type="ARBA" id="ARBA00022679"/>
    </source>
</evidence>
<dbReference type="EMBL" id="JBHPEI010000096">
    <property type="protein sequence ID" value="MFC1800245.1"/>
    <property type="molecule type" value="Genomic_DNA"/>
</dbReference>
<dbReference type="SUPFAM" id="SSF48019">
    <property type="entry name" value="post-AAA+ oligomerization domain-like"/>
    <property type="match status" value="1"/>
</dbReference>
<accession>A0ABV6YQ88</accession>
<feature type="region of interest" description="Disordered" evidence="8">
    <location>
        <begin position="139"/>
        <end position="164"/>
    </location>
</feature>
<name>A0ABV6YQ88_UNCEI</name>
<comment type="similarity">
    <text evidence="6">Belongs to the DNA polymerase HolA subunit family.</text>
</comment>
<keyword evidence="4" id="KW-0235">DNA replication</keyword>
<dbReference type="Pfam" id="PF21694">
    <property type="entry name" value="DNA_pol3_delta_C"/>
    <property type="match status" value="1"/>
</dbReference>
<feature type="non-terminal residue" evidence="10">
    <location>
        <position position="1"/>
    </location>
</feature>
<organism evidence="10 11">
    <name type="scientific">Eiseniibacteriota bacterium</name>
    <dbReference type="NCBI Taxonomy" id="2212470"/>
    <lineage>
        <taxon>Bacteria</taxon>
        <taxon>Candidatus Eiseniibacteriota</taxon>
    </lineage>
</organism>
<dbReference type="GO" id="GO:0003887">
    <property type="term" value="F:DNA-directed DNA polymerase activity"/>
    <property type="evidence" value="ECO:0007669"/>
    <property type="project" value="UniProtKB-EC"/>
</dbReference>
<dbReference type="PANTHER" id="PTHR34388">
    <property type="entry name" value="DNA POLYMERASE III SUBUNIT DELTA"/>
    <property type="match status" value="1"/>
</dbReference>
<reference evidence="10 11" key="1">
    <citation type="submission" date="2024-09" db="EMBL/GenBank/DDBJ databases">
        <authorList>
            <person name="D'Angelo T."/>
        </authorList>
    </citation>
    <scope>NUCLEOTIDE SEQUENCE [LARGE SCALE GENOMIC DNA]</scope>
    <source>
        <strain evidence="10">SAG AM-311-F02</strain>
    </source>
</reference>
<evidence type="ECO:0000256" key="5">
    <source>
        <dbReference type="ARBA" id="ARBA00022932"/>
    </source>
</evidence>
<evidence type="ECO:0000256" key="7">
    <source>
        <dbReference type="ARBA" id="ARBA00049244"/>
    </source>
</evidence>
<evidence type="ECO:0000259" key="9">
    <source>
        <dbReference type="Pfam" id="PF21694"/>
    </source>
</evidence>
<gene>
    <name evidence="10" type="primary">holA</name>
    <name evidence="10" type="ORF">ACFL2Z_04995</name>
</gene>
<comment type="catalytic activity">
    <reaction evidence="7">
        <text>DNA(n) + a 2'-deoxyribonucleoside 5'-triphosphate = DNA(n+1) + diphosphate</text>
        <dbReference type="Rhea" id="RHEA:22508"/>
        <dbReference type="Rhea" id="RHEA-COMP:17339"/>
        <dbReference type="Rhea" id="RHEA-COMP:17340"/>
        <dbReference type="ChEBI" id="CHEBI:33019"/>
        <dbReference type="ChEBI" id="CHEBI:61560"/>
        <dbReference type="ChEBI" id="CHEBI:173112"/>
        <dbReference type="EC" id="2.7.7.7"/>
    </reaction>
</comment>
<evidence type="ECO:0000256" key="8">
    <source>
        <dbReference type="SAM" id="MobiDB-lite"/>
    </source>
</evidence>
<dbReference type="Gene3D" id="1.10.8.60">
    <property type="match status" value="1"/>
</dbReference>
<keyword evidence="5" id="KW-0239">DNA-directed DNA polymerase</keyword>
<proteinExistence type="inferred from homology"/>
<dbReference type="Gene3D" id="1.20.272.10">
    <property type="match status" value="1"/>
</dbReference>
<dbReference type="SUPFAM" id="SSF52540">
    <property type="entry name" value="P-loop containing nucleoside triphosphate hydrolases"/>
    <property type="match status" value="1"/>
</dbReference>
<evidence type="ECO:0000256" key="6">
    <source>
        <dbReference type="ARBA" id="ARBA00034754"/>
    </source>
</evidence>
<keyword evidence="2 10" id="KW-0808">Transferase</keyword>
<protein>
    <recommendedName>
        <fullName evidence="1">DNA-directed DNA polymerase</fullName>
        <ecNumber evidence="1">2.7.7.7</ecNumber>
    </recommendedName>
</protein>
<comment type="caution">
    <text evidence="10">The sequence shown here is derived from an EMBL/GenBank/DDBJ whole genome shotgun (WGS) entry which is preliminary data.</text>
</comment>
<dbReference type="InterPro" id="IPR005790">
    <property type="entry name" value="DNA_polIII_delta"/>
</dbReference>
<evidence type="ECO:0000256" key="1">
    <source>
        <dbReference type="ARBA" id="ARBA00012417"/>
    </source>
</evidence>
<dbReference type="InterPro" id="IPR008921">
    <property type="entry name" value="DNA_pol3_clamp-load_cplx_C"/>
</dbReference>
<feature type="domain" description="DNA polymerase III delta subunit-like C-terminal" evidence="9">
    <location>
        <begin position="80"/>
        <end position="125"/>
    </location>
</feature>
<dbReference type="PANTHER" id="PTHR34388:SF1">
    <property type="entry name" value="DNA POLYMERASE III SUBUNIT DELTA"/>
    <property type="match status" value="1"/>
</dbReference>
<dbReference type="EC" id="2.7.7.7" evidence="1"/>
<dbReference type="InterPro" id="IPR027417">
    <property type="entry name" value="P-loop_NTPase"/>
</dbReference>
<dbReference type="NCBIfam" id="TIGR01128">
    <property type="entry name" value="holA"/>
    <property type="match status" value="1"/>
</dbReference>
<evidence type="ECO:0000256" key="3">
    <source>
        <dbReference type="ARBA" id="ARBA00022695"/>
    </source>
</evidence>
<keyword evidence="3 10" id="KW-0548">Nucleotidyltransferase</keyword>
<evidence type="ECO:0000256" key="4">
    <source>
        <dbReference type="ARBA" id="ARBA00022705"/>
    </source>
</evidence>
<feature type="compositionally biased region" description="Gly residues" evidence="8">
    <location>
        <begin position="155"/>
        <end position="164"/>
    </location>
</feature>